<comment type="caution">
    <text evidence="1">The sequence shown here is derived from an EMBL/GenBank/DDBJ whole genome shotgun (WGS) entry which is preliminary data.</text>
</comment>
<organism evidence="1 2">
    <name type="scientific">Knufia fluminis</name>
    <dbReference type="NCBI Taxonomy" id="191047"/>
    <lineage>
        <taxon>Eukaryota</taxon>
        <taxon>Fungi</taxon>
        <taxon>Dikarya</taxon>
        <taxon>Ascomycota</taxon>
        <taxon>Pezizomycotina</taxon>
        <taxon>Eurotiomycetes</taxon>
        <taxon>Chaetothyriomycetidae</taxon>
        <taxon>Chaetothyriales</taxon>
        <taxon>Trichomeriaceae</taxon>
        <taxon>Knufia</taxon>
    </lineage>
</organism>
<sequence length="188" mass="20811">MEPTLILKTTLNRREPIQPPVSTSVERAELDQIDNIVHDLAEGADQPPAKQMSPLPQAGGQTSNINTVSAVRLPEHADCAATQKLLNRTQLLIRVRRQLLHLDVSSDVAKISRAGKLDDMNLDIIESMEGLRVQLVAMKKRHAQNPVPELDAYGKMIAERVKDMVGDEAVLKHWAKDVLLGTGYEKEA</sequence>
<evidence type="ECO:0000313" key="2">
    <source>
        <dbReference type="Proteomes" id="UP001316803"/>
    </source>
</evidence>
<name>A0AAN8EI05_9EURO</name>
<dbReference type="AlphaFoldDB" id="A0AAN8EI05"/>
<dbReference type="EMBL" id="JAKLMC020000005">
    <property type="protein sequence ID" value="KAK5956124.1"/>
    <property type="molecule type" value="Genomic_DNA"/>
</dbReference>
<keyword evidence="2" id="KW-1185">Reference proteome</keyword>
<gene>
    <name evidence="1" type="ORF">OHC33_002697</name>
</gene>
<dbReference type="Proteomes" id="UP001316803">
    <property type="component" value="Unassembled WGS sequence"/>
</dbReference>
<reference evidence="1 2" key="1">
    <citation type="submission" date="2022-12" db="EMBL/GenBank/DDBJ databases">
        <title>Genomic features and morphological characterization of a novel Knufia sp. strain isolated from spacecraft assembly facility.</title>
        <authorList>
            <person name="Teixeira M."/>
            <person name="Chander A.M."/>
            <person name="Stajich J.E."/>
            <person name="Venkateswaran K."/>
        </authorList>
    </citation>
    <scope>NUCLEOTIDE SEQUENCE [LARGE SCALE GENOMIC DNA]</scope>
    <source>
        <strain evidence="1 2">FJI-L2-BK-P2</strain>
    </source>
</reference>
<protein>
    <submittedName>
        <fullName evidence="1">Uncharacterized protein</fullName>
    </submittedName>
</protein>
<evidence type="ECO:0000313" key="1">
    <source>
        <dbReference type="EMBL" id="KAK5956124.1"/>
    </source>
</evidence>
<accession>A0AAN8EI05</accession>
<proteinExistence type="predicted"/>